<keyword evidence="6" id="KW-0239">DNA-directed DNA polymerase</keyword>
<evidence type="ECO:0000256" key="5">
    <source>
        <dbReference type="ARBA" id="ARBA00022705"/>
    </source>
</evidence>
<comment type="caution">
    <text evidence="9">The sequence shown here is derived from an EMBL/GenBank/DDBJ whole genome shotgun (WGS) entry which is preliminary data.</text>
</comment>
<dbReference type="GO" id="GO:0003677">
    <property type="term" value="F:DNA binding"/>
    <property type="evidence" value="ECO:0007669"/>
    <property type="project" value="InterPro"/>
</dbReference>
<dbReference type="GO" id="GO:0006261">
    <property type="term" value="P:DNA-templated DNA replication"/>
    <property type="evidence" value="ECO:0007669"/>
    <property type="project" value="TreeGrafter"/>
</dbReference>
<dbReference type="InterPro" id="IPR015199">
    <property type="entry name" value="DNA_pol_III_delta_C"/>
</dbReference>
<dbReference type="GO" id="GO:0005524">
    <property type="term" value="F:ATP binding"/>
    <property type="evidence" value="ECO:0007669"/>
    <property type="project" value="InterPro"/>
</dbReference>
<keyword evidence="10" id="KW-1185">Reference proteome</keyword>
<keyword evidence="4" id="KW-0548">Nucleotidyltransferase</keyword>
<keyword evidence="3" id="KW-0808">Transferase</keyword>
<accession>A0A4R3K5E3</accession>
<evidence type="ECO:0000259" key="8">
    <source>
        <dbReference type="Pfam" id="PF09115"/>
    </source>
</evidence>
<evidence type="ECO:0000256" key="7">
    <source>
        <dbReference type="ARBA" id="ARBA00049244"/>
    </source>
</evidence>
<dbReference type="NCBIfam" id="TIGR00678">
    <property type="entry name" value="holB"/>
    <property type="match status" value="1"/>
</dbReference>
<dbReference type="RefSeq" id="WP_132770756.1">
    <property type="nucleotide sequence ID" value="NZ_SMAB01000032.1"/>
</dbReference>
<gene>
    <name evidence="9" type="ORF">EDD72_13211</name>
</gene>
<dbReference type="PRINTS" id="PR00300">
    <property type="entry name" value="CLPPROTEASEA"/>
</dbReference>
<dbReference type="Pfam" id="PF13177">
    <property type="entry name" value="DNA_pol3_delta2"/>
    <property type="match status" value="1"/>
</dbReference>
<dbReference type="InterPro" id="IPR004622">
    <property type="entry name" value="DNA_pol_HolB"/>
</dbReference>
<dbReference type="Gene3D" id="3.40.50.300">
    <property type="entry name" value="P-loop containing nucleotide triphosphate hydrolases"/>
    <property type="match status" value="1"/>
</dbReference>
<dbReference type="InterPro" id="IPR027417">
    <property type="entry name" value="P-loop_NTPase"/>
</dbReference>
<dbReference type="FunFam" id="3.40.50.300:FF:001255">
    <property type="entry name" value="DNA polymerase III subunit delta"/>
    <property type="match status" value="1"/>
</dbReference>
<evidence type="ECO:0000256" key="4">
    <source>
        <dbReference type="ARBA" id="ARBA00022695"/>
    </source>
</evidence>
<dbReference type="Pfam" id="PF09115">
    <property type="entry name" value="DNApol3-delta_C"/>
    <property type="match status" value="1"/>
</dbReference>
<sequence>MSFEQVIGQQRVAEQLKRSIQNNRVGHAYIFVGPTGVGKAKMAIEFAKALNCEDGNGNACDHCLHCRKINHHNHPDVIFVKPEKQSITIDQIRQLQHEFHYKAMDSKRKVYIIEQAEKMTTVAANSLLKFIEEPHPFVTILFLVENLHMVLPTIRSRCQVIYFSLLKPTDILELFQQDGYSEQEILLAAYLTNDRNEVKELAISEWFAQMKSLMIQWVKEILSKSPQALLSIQEKILKDDEVKEQLPRFLDLLLVWYRDILNIRLHRHHAVIFKDYLDLLNQYGLNMSENQLLDKIEQILETKRRIASHVHPQLALEQLVILLQEG</sequence>
<dbReference type="GO" id="GO:0003887">
    <property type="term" value="F:DNA-directed DNA polymerase activity"/>
    <property type="evidence" value="ECO:0007669"/>
    <property type="project" value="UniProtKB-KW"/>
</dbReference>
<reference evidence="9 10" key="1">
    <citation type="submission" date="2019-03" db="EMBL/GenBank/DDBJ databases">
        <title>Genomic Encyclopedia of Type Strains, Phase IV (KMG-IV): sequencing the most valuable type-strain genomes for metagenomic binning, comparative biology and taxonomic classification.</title>
        <authorList>
            <person name="Goeker M."/>
        </authorList>
    </citation>
    <scope>NUCLEOTIDE SEQUENCE [LARGE SCALE GENOMIC DNA]</scope>
    <source>
        <strain evidence="9 10">DSM 23802</strain>
    </source>
</reference>
<keyword evidence="5" id="KW-0235">DNA replication</keyword>
<dbReference type="Proteomes" id="UP000295788">
    <property type="component" value="Unassembled WGS sequence"/>
</dbReference>
<evidence type="ECO:0000313" key="10">
    <source>
        <dbReference type="Proteomes" id="UP000295788"/>
    </source>
</evidence>
<dbReference type="PANTHER" id="PTHR11669:SF8">
    <property type="entry name" value="DNA POLYMERASE III SUBUNIT DELTA"/>
    <property type="match status" value="1"/>
</dbReference>
<name>A0A4R3K5E3_9BACI</name>
<dbReference type="GO" id="GO:0009360">
    <property type="term" value="C:DNA polymerase III complex"/>
    <property type="evidence" value="ECO:0007669"/>
    <property type="project" value="InterPro"/>
</dbReference>
<organism evidence="9 10">
    <name type="scientific">Tepidibacillus fermentans</name>
    <dbReference type="NCBI Taxonomy" id="1281767"/>
    <lineage>
        <taxon>Bacteria</taxon>
        <taxon>Bacillati</taxon>
        <taxon>Bacillota</taxon>
        <taxon>Bacilli</taxon>
        <taxon>Bacillales</taxon>
        <taxon>Bacillaceae</taxon>
        <taxon>Tepidibacillus</taxon>
    </lineage>
</organism>
<dbReference type="GO" id="GO:0008408">
    <property type="term" value="F:3'-5' exonuclease activity"/>
    <property type="evidence" value="ECO:0007669"/>
    <property type="project" value="InterPro"/>
</dbReference>
<dbReference type="PANTHER" id="PTHR11669">
    <property type="entry name" value="REPLICATION FACTOR C / DNA POLYMERASE III GAMMA-TAU SUBUNIT"/>
    <property type="match status" value="1"/>
</dbReference>
<dbReference type="EC" id="2.7.7.7" evidence="1"/>
<dbReference type="AlphaFoldDB" id="A0A4R3K5E3"/>
<evidence type="ECO:0000256" key="1">
    <source>
        <dbReference type="ARBA" id="ARBA00012417"/>
    </source>
</evidence>
<evidence type="ECO:0000256" key="2">
    <source>
        <dbReference type="ARBA" id="ARBA00014363"/>
    </source>
</evidence>
<evidence type="ECO:0000256" key="6">
    <source>
        <dbReference type="ARBA" id="ARBA00022932"/>
    </source>
</evidence>
<proteinExistence type="predicted"/>
<dbReference type="EMBL" id="SMAB01000032">
    <property type="protein sequence ID" value="TCS77955.1"/>
    <property type="molecule type" value="Genomic_DNA"/>
</dbReference>
<dbReference type="SUPFAM" id="SSF52540">
    <property type="entry name" value="P-loop containing nucleoside triphosphate hydrolases"/>
    <property type="match status" value="1"/>
</dbReference>
<comment type="catalytic activity">
    <reaction evidence="7">
        <text>DNA(n) + a 2'-deoxyribonucleoside 5'-triphosphate = DNA(n+1) + diphosphate</text>
        <dbReference type="Rhea" id="RHEA:22508"/>
        <dbReference type="Rhea" id="RHEA-COMP:17339"/>
        <dbReference type="Rhea" id="RHEA-COMP:17340"/>
        <dbReference type="ChEBI" id="CHEBI:33019"/>
        <dbReference type="ChEBI" id="CHEBI:61560"/>
        <dbReference type="ChEBI" id="CHEBI:173112"/>
        <dbReference type="EC" id="2.7.7.7"/>
    </reaction>
</comment>
<evidence type="ECO:0000313" key="9">
    <source>
        <dbReference type="EMBL" id="TCS77955.1"/>
    </source>
</evidence>
<dbReference type="OrthoDB" id="9810148at2"/>
<dbReference type="InterPro" id="IPR050238">
    <property type="entry name" value="DNA_Rep/Repair_Clamp_Loader"/>
</dbReference>
<evidence type="ECO:0000256" key="3">
    <source>
        <dbReference type="ARBA" id="ARBA00022679"/>
    </source>
</evidence>
<feature type="domain" description="DNA polymerase III delta subunit C-terminal" evidence="8">
    <location>
        <begin position="221"/>
        <end position="322"/>
    </location>
</feature>
<protein>
    <recommendedName>
        <fullName evidence="2">DNA polymerase III subunit delta'</fullName>
        <ecNumber evidence="1">2.7.7.7</ecNumber>
    </recommendedName>
</protein>
<dbReference type="InterPro" id="IPR001270">
    <property type="entry name" value="ClpA/B"/>
</dbReference>